<proteinExistence type="predicted"/>
<evidence type="ECO:0000313" key="2">
    <source>
        <dbReference type="EMBL" id="PYH97899.1"/>
    </source>
</evidence>
<dbReference type="AlphaFoldDB" id="A0A319DKI8"/>
<dbReference type="PANTHER" id="PTHR31642:SF310">
    <property type="entry name" value="FATTY ALCOHOL:CAFFEOYL-COA ACYLTRANSFERASE"/>
    <property type="match status" value="1"/>
</dbReference>
<reference evidence="2 3" key="1">
    <citation type="submission" date="2018-02" db="EMBL/GenBank/DDBJ databases">
        <title>The genomes of Aspergillus section Nigri reveals drivers in fungal speciation.</title>
        <authorList>
            <consortium name="DOE Joint Genome Institute"/>
            <person name="Vesth T.C."/>
            <person name="Nybo J."/>
            <person name="Theobald S."/>
            <person name="Brandl J."/>
            <person name="Frisvad J.C."/>
            <person name="Nielsen K.F."/>
            <person name="Lyhne E.K."/>
            <person name="Kogle M.E."/>
            <person name="Kuo A."/>
            <person name="Riley R."/>
            <person name="Clum A."/>
            <person name="Nolan M."/>
            <person name="Lipzen A."/>
            <person name="Salamov A."/>
            <person name="Henrissat B."/>
            <person name="Wiebenga A."/>
            <person name="De vries R.P."/>
            <person name="Grigoriev I.V."/>
            <person name="Mortensen U.H."/>
            <person name="Andersen M.R."/>
            <person name="Baker S.E."/>
        </authorList>
    </citation>
    <scope>NUCLEOTIDE SEQUENCE [LARGE SCALE GENOMIC DNA]</scope>
    <source>
        <strain evidence="2 3">CBS 707.79</strain>
    </source>
</reference>
<organism evidence="2 3">
    <name type="scientific">Aspergillus ellipticus CBS 707.79</name>
    <dbReference type="NCBI Taxonomy" id="1448320"/>
    <lineage>
        <taxon>Eukaryota</taxon>
        <taxon>Fungi</taxon>
        <taxon>Dikarya</taxon>
        <taxon>Ascomycota</taxon>
        <taxon>Pezizomycotina</taxon>
        <taxon>Eurotiomycetes</taxon>
        <taxon>Eurotiomycetidae</taxon>
        <taxon>Eurotiales</taxon>
        <taxon>Aspergillaceae</taxon>
        <taxon>Aspergillus</taxon>
        <taxon>Aspergillus subgen. Circumdati</taxon>
    </lineage>
</organism>
<evidence type="ECO:0000256" key="1">
    <source>
        <dbReference type="ARBA" id="ARBA00022679"/>
    </source>
</evidence>
<protein>
    <recommendedName>
        <fullName evidence="4">Transferase family protein</fullName>
    </recommendedName>
</protein>
<dbReference type="STRING" id="1448320.A0A319DKI8"/>
<dbReference type="InterPro" id="IPR050317">
    <property type="entry name" value="Plant_Fungal_Acyltransferase"/>
</dbReference>
<dbReference type="GO" id="GO:0016747">
    <property type="term" value="F:acyltransferase activity, transferring groups other than amino-acyl groups"/>
    <property type="evidence" value="ECO:0007669"/>
    <property type="project" value="TreeGrafter"/>
</dbReference>
<dbReference type="VEuPathDB" id="FungiDB:BO71DRAFT_463990"/>
<dbReference type="Pfam" id="PF02458">
    <property type="entry name" value="Transferase"/>
    <property type="match status" value="1"/>
</dbReference>
<dbReference type="PANTHER" id="PTHR31642">
    <property type="entry name" value="TRICHOTHECENE 3-O-ACETYLTRANSFERASE"/>
    <property type="match status" value="1"/>
</dbReference>
<accession>A0A319DKI8</accession>
<dbReference type="GO" id="GO:0044550">
    <property type="term" value="P:secondary metabolite biosynthetic process"/>
    <property type="evidence" value="ECO:0007669"/>
    <property type="project" value="TreeGrafter"/>
</dbReference>
<keyword evidence="3" id="KW-1185">Reference proteome</keyword>
<evidence type="ECO:0000313" key="3">
    <source>
        <dbReference type="Proteomes" id="UP000247810"/>
    </source>
</evidence>
<sequence length="498" mass="55041">MASSDWVQPALPLKPQSVLLAPFEQYAPRWWMINVLCFPLSASSSSPQQIVSQLQAGLSRTMVEFPLLVGRVDNTPEADGKILIRVPDKPAAGVELSQTEHPSPTYAQLKARHFCTSSLTTAFGSDLLSVPEVIHGSVVFRARATFIPGGLLLTLGVSHAIADGEGFAVIQRAWARNTREASSAEHRGVLFNPLAFDQSRARLWKSNETGTLCRSSPYIFVDKHNINSSDTPPKAAPLTLQKLPTKETSPYVQPPFTSKHGMRCIWYFSPEKLQELKALASPCSEEDPIRWISTFDALTAFLWQRTAFVRQLSGQGFMHAKCFVSMNIRPRLQPPLHPEFLGNAADLSLVQHPSAELENEQTSDLATFHKALPKLARQIRAGIQGCNTAHYESLIRIITSLPSEKTLSMDTLPGDEPGLLLTDTSKTGTYATDWGTGLQCPQTSRFLMSDPGIPLNIFLVLPQLPNGGLELLAFFRQEVMDKLAEDKVFCRFAEFRGD</sequence>
<dbReference type="Gene3D" id="3.30.559.10">
    <property type="entry name" value="Chloramphenicol acetyltransferase-like domain"/>
    <property type="match status" value="2"/>
</dbReference>
<evidence type="ECO:0008006" key="4">
    <source>
        <dbReference type="Google" id="ProtNLM"/>
    </source>
</evidence>
<dbReference type="OrthoDB" id="444127at2759"/>
<name>A0A319DKI8_9EURO</name>
<gene>
    <name evidence="2" type="ORF">BO71DRAFT_463990</name>
</gene>
<dbReference type="EMBL" id="KZ825817">
    <property type="protein sequence ID" value="PYH97899.1"/>
    <property type="molecule type" value="Genomic_DNA"/>
</dbReference>
<dbReference type="InterPro" id="IPR023213">
    <property type="entry name" value="CAT-like_dom_sf"/>
</dbReference>
<dbReference type="Proteomes" id="UP000247810">
    <property type="component" value="Unassembled WGS sequence"/>
</dbReference>
<keyword evidence="1" id="KW-0808">Transferase</keyword>